<evidence type="ECO:0000313" key="2">
    <source>
        <dbReference type="Proteomes" id="UP000823616"/>
    </source>
</evidence>
<dbReference type="Proteomes" id="UP000823616">
    <property type="component" value="Unassembled WGS sequence"/>
</dbReference>
<proteinExistence type="predicted"/>
<accession>A0A9D9HDU5</accession>
<protein>
    <recommendedName>
        <fullName evidence="3">Tetratricopeptide repeat protein</fullName>
    </recommendedName>
</protein>
<organism evidence="1 2">
    <name type="scientific">Candidatus Avitreponema avistercoris</name>
    <dbReference type="NCBI Taxonomy" id="2840705"/>
    <lineage>
        <taxon>Bacteria</taxon>
        <taxon>Pseudomonadati</taxon>
        <taxon>Spirochaetota</taxon>
        <taxon>Spirochaetia</taxon>
        <taxon>Spirochaetales</taxon>
        <taxon>Candidatus Avitreponema</taxon>
    </lineage>
</organism>
<dbReference type="EMBL" id="JADIMS010000098">
    <property type="protein sequence ID" value="MBO8450540.1"/>
    <property type="molecule type" value="Genomic_DNA"/>
</dbReference>
<dbReference type="Gene3D" id="1.25.40.10">
    <property type="entry name" value="Tetratricopeptide repeat domain"/>
    <property type="match status" value="1"/>
</dbReference>
<sequence>MLYVSLSLRYQRQLYLICPGEIEAFFQEAAEAAQGNGGRVCRTVSGCVFSFADGDFCRAFSVSLTLDALLQRIRKYSARIREYRIFADTSAGELTPEQLAERMSVCENMILPDRAVLLTQESASLLSPYALCEPLSADRRLWIYRGQKSVSAADAAPGAESCPREIPVQPFFGTESGGRVALLSALLNTASGLAQLFPVRKFLTKKEKPLFAEGERAAARFASRRFSSAHPGWLLQDCEDWVCLFFTVFARFTAERWHSETVRLLLPPVTDAEEDAARLALRLEGIVRFYPAGSGAGNPADGETGSGQMPDGSPVPADILDAAYLLYRAAEFLYMGETDAFFAFLGKDSHFRSAVENGIRAAGFPSGPAFFPCVRRLADEDFPPPERRRHLDRFLSDFLWQKYGDGRIPASRGFLRVLQKLGRKIPDSFLAAVAFRDRDPVAVAAERAGGFSSASVADAIRRLAESDRKLRRGAFKDALGLAKNALQEFQRKNIPAGECRAFSVLARISFSRADASSGDAFPYLEYALEIAEKMQDPDVRMNGLFDFASMYFLSGDFGSALRFAGKLRTLAGECSDRAWETAVLFLEGRIRFALGNYREAEKVFI</sequence>
<dbReference type="InterPro" id="IPR011990">
    <property type="entry name" value="TPR-like_helical_dom_sf"/>
</dbReference>
<gene>
    <name evidence="1" type="ORF">IAA96_05475</name>
</gene>
<dbReference type="AlphaFoldDB" id="A0A9D9HDU5"/>
<dbReference type="SUPFAM" id="SSF48452">
    <property type="entry name" value="TPR-like"/>
    <property type="match status" value="1"/>
</dbReference>
<reference evidence="1" key="2">
    <citation type="journal article" date="2021" name="PeerJ">
        <title>Extensive microbial diversity within the chicken gut microbiome revealed by metagenomics and culture.</title>
        <authorList>
            <person name="Gilroy R."/>
            <person name="Ravi A."/>
            <person name="Getino M."/>
            <person name="Pursley I."/>
            <person name="Horton D.L."/>
            <person name="Alikhan N.F."/>
            <person name="Baker D."/>
            <person name="Gharbi K."/>
            <person name="Hall N."/>
            <person name="Watson M."/>
            <person name="Adriaenssens E.M."/>
            <person name="Foster-Nyarko E."/>
            <person name="Jarju S."/>
            <person name="Secka A."/>
            <person name="Antonio M."/>
            <person name="Oren A."/>
            <person name="Chaudhuri R.R."/>
            <person name="La Ragione R."/>
            <person name="Hildebrand F."/>
            <person name="Pallen M.J."/>
        </authorList>
    </citation>
    <scope>NUCLEOTIDE SEQUENCE</scope>
    <source>
        <strain evidence="1">B3-4054</strain>
    </source>
</reference>
<feature type="non-terminal residue" evidence="1">
    <location>
        <position position="605"/>
    </location>
</feature>
<reference evidence="1" key="1">
    <citation type="submission" date="2020-10" db="EMBL/GenBank/DDBJ databases">
        <authorList>
            <person name="Gilroy R."/>
        </authorList>
    </citation>
    <scope>NUCLEOTIDE SEQUENCE</scope>
    <source>
        <strain evidence="1">B3-4054</strain>
    </source>
</reference>
<evidence type="ECO:0008006" key="3">
    <source>
        <dbReference type="Google" id="ProtNLM"/>
    </source>
</evidence>
<name>A0A9D9HDU5_9SPIR</name>
<comment type="caution">
    <text evidence="1">The sequence shown here is derived from an EMBL/GenBank/DDBJ whole genome shotgun (WGS) entry which is preliminary data.</text>
</comment>
<evidence type="ECO:0000313" key="1">
    <source>
        <dbReference type="EMBL" id="MBO8450540.1"/>
    </source>
</evidence>